<protein>
    <submittedName>
        <fullName evidence="1">Uncharacterized protein</fullName>
    </submittedName>
</protein>
<reference evidence="1" key="1">
    <citation type="submission" date="2023-03" db="EMBL/GenBank/DDBJ databases">
        <title>Massive genome expansion in bonnet fungi (Mycena s.s.) driven by repeated elements and novel gene families across ecological guilds.</title>
        <authorList>
            <consortium name="Lawrence Berkeley National Laboratory"/>
            <person name="Harder C.B."/>
            <person name="Miyauchi S."/>
            <person name="Viragh M."/>
            <person name="Kuo A."/>
            <person name="Thoen E."/>
            <person name="Andreopoulos B."/>
            <person name="Lu D."/>
            <person name="Skrede I."/>
            <person name="Drula E."/>
            <person name="Henrissat B."/>
            <person name="Morin E."/>
            <person name="Kohler A."/>
            <person name="Barry K."/>
            <person name="LaButti K."/>
            <person name="Morin E."/>
            <person name="Salamov A."/>
            <person name="Lipzen A."/>
            <person name="Mereny Z."/>
            <person name="Hegedus B."/>
            <person name="Baldrian P."/>
            <person name="Stursova M."/>
            <person name="Weitz H."/>
            <person name="Taylor A."/>
            <person name="Grigoriev I.V."/>
            <person name="Nagy L.G."/>
            <person name="Martin F."/>
            <person name="Kauserud H."/>
        </authorList>
    </citation>
    <scope>NUCLEOTIDE SEQUENCE</scope>
    <source>
        <strain evidence="1">CBHHK182m</strain>
    </source>
</reference>
<accession>A0AAD7JPI5</accession>
<evidence type="ECO:0000313" key="2">
    <source>
        <dbReference type="Proteomes" id="UP001215598"/>
    </source>
</evidence>
<comment type="caution">
    <text evidence="1">The sequence shown here is derived from an EMBL/GenBank/DDBJ whole genome shotgun (WGS) entry which is preliminary data.</text>
</comment>
<evidence type="ECO:0000313" key="1">
    <source>
        <dbReference type="EMBL" id="KAJ7769275.1"/>
    </source>
</evidence>
<keyword evidence="2" id="KW-1185">Reference proteome</keyword>
<sequence length="96" mass="10974">MSPYVDARVVVIWRHDESTFYAHDRRLLRWVHESETSTIKPKGEGVSQMIGDFVSDVYGWLKSKKPNTQGYVQPLILHVAHLTFYSSVNINAPAPC</sequence>
<proteinExistence type="predicted"/>
<dbReference type="EMBL" id="JARKIB010000018">
    <property type="protein sequence ID" value="KAJ7769275.1"/>
    <property type="molecule type" value="Genomic_DNA"/>
</dbReference>
<dbReference type="AlphaFoldDB" id="A0AAD7JPI5"/>
<organism evidence="1 2">
    <name type="scientific">Mycena metata</name>
    <dbReference type="NCBI Taxonomy" id="1033252"/>
    <lineage>
        <taxon>Eukaryota</taxon>
        <taxon>Fungi</taxon>
        <taxon>Dikarya</taxon>
        <taxon>Basidiomycota</taxon>
        <taxon>Agaricomycotina</taxon>
        <taxon>Agaricomycetes</taxon>
        <taxon>Agaricomycetidae</taxon>
        <taxon>Agaricales</taxon>
        <taxon>Marasmiineae</taxon>
        <taxon>Mycenaceae</taxon>
        <taxon>Mycena</taxon>
    </lineage>
</organism>
<name>A0AAD7JPI5_9AGAR</name>
<dbReference type="Proteomes" id="UP001215598">
    <property type="component" value="Unassembled WGS sequence"/>
</dbReference>
<gene>
    <name evidence="1" type="ORF">B0H16DRAFT_1307494</name>
</gene>